<dbReference type="EMBL" id="QGTR01000002">
    <property type="protein sequence ID" value="PWW01987.1"/>
    <property type="molecule type" value="Genomic_DNA"/>
</dbReference>
<feature type="signal peptide" evidence="1">
    <location>
        <begin position="1"/>
        <end position="19"/>
    </location>
</feature>
<dbReference type="RefSeq" id="WP_146215578.1">
    <property type="nucleotide sequence ID" value="NZ_QGTR01000002.1"/>
</dbReference>
<accession>A0A317PMJ9</accession>
<dbReference type="Proteomes" id="UP000246352">
    <property type="component" value="Unassembled WGS sequence"/>
</dbReference>
<keyword evidence="3" id="KW-1185">Reference proteome</keyword>
<comment type="caution">
    <text evidence="2">The sequence shown here is derived from an EMBL/GenBank/DDBJ whole genome shotgun (WGS) entry which is preliminary data.</text>
</comment>
<organism evidence="2 3">
    <name type="scientific">Hoeflea marina</name>
    <dbReference type="NCBI Taxonomy" id="274592"/>
    <lineage>
        <taxon>Bacteria</taxon>
        <taxon>Pseudomonadati</taxon>
        <taxon>Pseudomonadota</taxon>
        <taxon>Alphaproteobacteria</taxon>
        <taxon>Hyphomicrobiales</taxon>
        <taxon>Rhizobiaceae</taxon>
        <taxon>Hoeflea</taxon>
    </lineage>
</organism>
<protein>
    <submittedName>
        <fullName evidence="2">Extracellular solute-binding protein (Family 3)</fullName>
    </submittedName>
</protein>
<dbReference type="SUPFAM" id="SSF53850">
    <property type="entry name" value="Periplasmic binding protein-like II"/>
    <property type="match status" value="1"/>
</dbReference>
<evidence type="ECO:0000313" key="3">
    <source>
        <dbReference type="Proteomes" id="UP000246352"/>
    </source>
</evidence>
<dbReference type="AlphaFoldDB" id="A0A317PMJ9"/>
<evidence type="ECO:0000313" key="2">
    <source>
        <dbReference type="EMBL" id="PWW01987.1"/>
    </source>
</evidence>
<feature type="chain" id="PRO_5016336584" evidence="1">
    <location>
        <begin position="20"/>
        <end position="352"/>
    </location>
</feature>
<proteinExistence type="predicted"/>
<dbReference type="Gene3D" id="3.40.190.10">
    <property type="entry name" value="Periplasmic binding protein-like II"/>
    <property type="match status" value="2"/>
</dbReference>
<dbReference type="OrthoDB" id="6192933at2"/>
<keyword evidence="1" id="KW-0732">Signal</keyword>
<gene>
    <name evidence="2" type="ORF">DFR52_102652</name>
</gene>
<sequence>MNFSVLTSLIMSFALVVLMSIEASGDAGNPSPALGCDGKLLCIGVRSDARPFSYIPDASRVSKSVATDGPRGPLTRAGYTGYMIQICDAVLAEMVLESNSDTKLTFDDIGIFDIDRNRNDQSGTRFNDLGIHFDILCDPATITNDRRVGLTVSPPLFLTGISYVTLKDSPLPKSACQNPSKPLIGLVGGTTAESRGIRALVDAGELPRYETELVNYLRGIATCPSESKPRVKSYGNHSDAAKAFCESSFDYYIGDLEIITENIKTIPGCSYTNGTQTYTNDRYAIFGKAIAQQQKDEYLKRELSIAQFFEILSQKTIFTPSILDKAFSDTFQNVRPSKKLEVFFWSIRGERN</sequence>
<reference evidence="2 3" key="1">
    <citation type="submission" date="2018-05" db="EMBL/GenBank/DDBJ databases">
        <title>Genomic Encyclopedia of Type Strains, Phase IV (KMG-IV): sequencing the most valuable type-strain genomes for metagenomic binning, comparative biology and taxonomic classification.</title>
        <authorList>
            <person name="Goeker M."/>
        </authorList>
    </citation>
    <scope>NUCLEOTIDE SEQUENCE [LARGE SCALE GENOMIC DNA]</scope>
    <source>
        <strain evidence="2 3">DSM 16791</strain>
    </source>
</reference>
<evidence type="ECO:0000256" key="1">
    <source>
        <dbReference type="SAM" id="SignalP"/>
    </source>
</evidence>
<name>A0A317PMJ9_9HYPH</name>